<dbReference type="Proteomes" id="UP000299102">
    <property type="component" value="Unassembled WGS sequence"/>
</dbReference>
<gene>
    <name evidence="1" type="ORF">EVAR_81635_1</name>
</gene>
<dbReference type="AlphaFoldDB" id="A0A4C1WFZ8"/>
<comment type="caution">
    <text evidence="1">The sequence shown here is derived from an EMBL/GenBank/DDBJ whole genome shotgun (WGS) entry which is preliminary data.</text>
</comment>
<protein>
    <submittedName>
        <fullName evidence="1">Uncharacterized protein</fullName>
    </submittedName>
</protein>
<sequence length="127" mass="14165">MGKQYIIYNLEDELRRSSSLAKAFASMKSVPGVKCSLCRFVILHSYHFWPSFRGQLGVLSRHKEAIISEISYSEAAGCLARRINIVKITCALVRSLIRAQYAPSGRTTANTTRAAPANCHNECARCR</sequence>
<evidence type="ECO:0000313" key="1">
    <source>
        <dbReference type="EMBL" id="GBP49074.1"/>
    </source>
</evidence>
<dbReference type="EMBL" id="BGZK01000536">
    <property type="protein sequence ID" value="GBP49074.1"/>
    <property type="molecule type" value="Genomic_DNA"/>
</dbReference>
<accession>A0A4C1WFZ8</accession>
<reference evidence="1 2" key="1">
    <citation type="journal article" date="2019" name="Commun. Biol.">
        <title>The bagworm genome reveals a unique fibroin gene that provides high tensile strength.</title>
        <authorList>
            <person name="Kono N."/>
            <person name="Nakamura H."/>
            <person name="Ohtoshi R."/>
            <person name="Tomita M."/>
            <person name="Numata K."/>
            <person name="Arakawa K."/>
        </authorList>
    </citation>
    <scope>NUCLEOTIDE SEQUENCE [LARGE SCALE GENOMIC DNA]</scope>
</reference>
<name>A0A4C1WFZ8_EUMVA</name>
<keyword evidence="2" id="KW-1185">Reference proteome</keyword>
<proteinExistence type="predicted"/>
<organism evidence="1 2">
    <name type="scientific">Eumeta variegata</name>
    <name type="common">Bagworm moth</name>
    <name type="synonym">Eumeta japonica</name>
    <dbReference type="NCBI Taxonomy" id="151549"/>
    <lineage>
        <taxon>Eukaryota</taxon>
        <taxon>Metazoa</taxon>
        <taxon>Ecdysozoa</taxon>
        <taxon>Arthropoda</taxon>
        <taxon>Hexapoda</taxon>
        <taxon>Insecta</taxon>
        <taxon>Pterygota</taxon>
        <taxon>Neoptera</taxon>
        <taxon>Endopterygota</taxon>
        <taxon>Lepidoptera</taxon>
        <taxon>Glossata</taxon>
        <taxon>Ditrysia</taxon>
        <taxon>Tineoidea</taxon>
        <taxon>Psychidae</taxon>
        <taxon>Oiketicinae</taxon>
        <taxon>Eumeta</taxon>
    </lineage>
</organism>
<evidence type="ECO:0000313" key="2">
    <source>
        <dbReference type="Proteomes" id="UP000299102"/>
    </source>
</evidence>